<feature type="transmembrane region" description="Helical" evidence="7">
    <location>
        <begin position="273"/>
        <end position="290"/>
    </location>
</feature>
<evidence type="ECO:0000259" key="8">
    <source>
        <dbReference type="Pfam" id="PF00892"/>
    </source>
</evidence>
<dbReference type="InterPro" id="IPR037185">
    <property type="entry name" value="EmrE-like"/>
</dbReference>
<organism evidence="9 10">
    <name type="scientific">Streptomyces longisporoflavus</name>
    <dbReference type="NCBI Taxonomy" id="28044"/>
    <lineage>
        <taxon>Bacteria</taxon>
        <taxon>Bacillati</taxon>
        <taxon>Actinomycetota</taxon>
        <taxon>Actinomycetes</taxon>
        <taxon>Kitasatosporales</taxon>
        <taxon>Streptomycetaceae</taxon>
        <taxon>Streptomyces</taxon>
    </lineage>
</organism>
<evidence type="ECO:0000313" key="9">
    <source>
        <dbReference type="EMBL" id="MFH8551775.1"/>
    </source>
</evidence>
<comment type="similarity">
    <text evidence="2">Belongs to the EamA transporter family.</text>
</comment>
<evidence type="ECO:0000256" key="4">
    <source>
        <dbReference type="ARBA" id="ARBA00022989"/>
    </source>
</evidence>
<feature type="transmembrane region" description="Helical" evidence="7">
    <location>
        <begin position="39"/>
        <end position="58"/>
    </location>
</feature>
<protein>
    <submittedName>
        <fullName evidence="9">DMT family transporter</fullName>
    </submittedName>
</protein>
<dbReference type="RefSeq" id="WP_397718848.1">
    <property type="nucleotide sequence ID" value="NZ_JBIRGN010000015.1"/>
</dbReference>
<reference evidence="9 10" key="1">
    <citation type="submission" date="2024-10" db="EMBL/GenBank/DDBJ databases">
        <title>The Natural Products Discovery Center: Release of the First 8490 Sequenced Strains for Exploring Actinobacteria Biosynthetic Diversity.</title>
        <authorList>
            <person name="Kalkreuter E."/>
            <person name="Kautsar S.A."/>
            <person name="Yang D."/>
            <person name="Bader C.D."/>
            <person name="Teijaro C.N."/>
            <person name="Fluegel L."/>
            <person name="Davis C.M."/>
            <person name="Simpson J.R."/>
            <person name="Lauterbach L."/>
            <person name="Steele A.D."/>
            <person name="Gui C."/>
            <person name="Meng S."/>
            <person name="Li G."/>
            <person name="Viehrig K."/>
            <person name="Ye F."/>
            <person name="Su P."/>
            <person name="Kiefer A.F."/>
            <person name="Nichols A."/>
            <person name="Cepeda A.J."/>
            <person name="Yan W."/>
            <person name="Fan B."/>
            <person name="Jiang Y."/>
            <person name="Adhikari A."/>
            <person name="Zheng C.-J."/>
            <person name="Schuster L."/>
            <person name="Cowan T.M."/>
            <person name="Smanski M.J."/>
            <person name="Chevrette M.G."/>
            <person name="De Carvalho L.P.S."/>
            <person name="Shen B."/>
        </authorList>
    </citation>
    <scope>NUCLEOTIDE SEQUENCE [LARGE SCALE GENOMIC DNA]</scope>
    <source>
        <strain evidence="9 10">NPDC017990</strain>
    </source>
</reference>
<dbReference type="SUPFAM" id="SSF103481">
    <property type="entry name" value="Multidrug resistance efflux transporter EmrE"/>
    <property type="match status" value="2"/>
</dbReference>
<evidence type="ECO:0000256" key="7">
    <source>
        <dbReference type="SAM" id="Phobius"/>
    </source>
</evidence>
<dbReference type="InterPro" id="IPR050638">
    <property type="entry name" value="AA-Vitamin_Transporters"/>
</dbReference>
<evidence type="ECO:0000256" key="3">
    <source>
        <dbReference type="ARBA" id="ARBA00022692"/>
    </source>
</evidence>
<feature type="transmembrane region" description="Helical" evidence="7">
    <location>
        <begin position="129"/>
        <end position="150"/>
    </location>
</feature>
<evidence type="ECO:0000256" key="6">
    <source>
        <dbReference type="SAM" id="MobiDB-lite"/>
    </source>
</evidence>
<keyword evidence="4 7" id="KW-1133">Transmembrane helix</keyword>
<feature type="domain" description="EamA" evidence="8">
    <location>
        <begin position="11"/>
        <end position="143"/>
    </location>
</feature>
<dbReference type="PANTHER" id="PTHR32322">
    <property type="entry name" value="INNER MEMBRANE TRANSPORTER"/>
    <property type="match status" value="1"/>
</dbReference>
<comment type="caution">
    <text evidence="9">The sequence shown here is derived from an EMBL/GenBank/DDBJ whole genome shotgun (WGS) entry which is preliminary data.</text>
</comment>
<feature type="transmembrane region" description="Helical" evidence="7">
    <location>
        <begin position="217"/>
        <end position="238"/>
    </location>
</feature>
<keyword evidence="3 7" id="KW-0812">Transmembrane</keyword>
<comment type="subcellular location">
    <subcellularLocation>
        <location evidence="1">Membrane</location>
        <topology evidence="1">Multi-pass membrane protein</topology>
    </subcellularLocation>
</comment>
<gene>
    <name evidence="9" type="ORF">ACH4F9_43045</name>
</gene>
<evidence type="ECO:0000313" key="10">
    <source>
        <dbReference type="Proteomes" id="UP001610818"/>
    </source>
</evidence>
<evidence type="ECO:0000256" key="2">
    <source>
        <dbReference type="ARBA" id="ARBA00007362"/>
    </source>
</evidence>
<feature type="transmembrane region" description="Helical" evidence="7">
    <location>
        <begin position="156"/>
        <end position="174"/>
    </location>
</feature>
<dbReference type="Proteomes" id="UP001610818">
    <property type="component" value="Unassembled WGS sequence"/>
</dbReference>
<dbReference type="EMBL" id="JBIRGQ010000015">
    <property type="protein sequence ID" value="MFH8551775.1"/>
    <property type="molecule type" value="Genomic_DNA"/>
</dbReference>
<proteinExistence type="inferred from homology"/>
<evidence type="ECO:0000256" key="5">
    <source>
        <dbReference type="ARBA" id="ARBA00023136"/>
    </source>
</evidence>
<evidence type="ECO:0000256" key="1">
    <source>
        <dbReference type="ARBA" id="ARBA00004141"/>
    </source>
</evidence>
<sequence length="342" mass="36641">MRLLSLTSGPLPAAALVVMWSSGFIGARLGTDTADTFTVLMWRFLIVAALVGPWWWLVRRHRHHLTPRDVATQAVVGLLAQSIYLLSSVKSIELGVPAGTTSLIESLQPLVAGALVGPLLKERVSGRQWIGLVLGLIAVAMVIGDGLSLATDRPGWIYAVPFIGMATLTAATLLQRGRGTAIALTDSLAIQCCTSAVLFTCLGLASGHAQPPSDGGFWVALLWMVFFSTFGGYGFYWLNLKHHSVTRVNSLIYLCPPTTAFWAFLMFGDPLGAMAIAGFVISLSAVLLVNRRAASTTPESRHDAEDDAENDTPPSSSSSSNRDHDAAVETSRPPRPYGRRPS</sequence>
<feature type="transmembrane region" description="Helical" evidence="7">
    <location>
        <begin position="250"/>
        <end position="267"/>
    </location>
</feature>
<name>A0ABW7R650_9ACTN</name>
<accession>A0ABW7R650</accession>
<keyword evidence="10" id="KW-1185">Reference proteome</keyword>
<feature type="region of interest" description="Disordered" evidence="6">
    <location>
        <begin position="296"/>
        <end position="342"/>
    </location>
</feature>
<dbReference type="Pfam" id="PF00892">
    <property type="entry name" value="EamA"/>
    <property type="match status" value="2"/>
</dbReference>
<dbReference type="InterPro" id="IPR000620">
    <property type="entry name" value="EamA_dom"/>
</dbReference>
<feature type="transmembrane region" description="Helical" evidence="7">
    <location>
        <begin position="181"/>
        <end position="205"/>
    </location>
</feature>
<feature type="domain" description="EamA" evidence="8">
    <location>
        <begin position="162"/>
        <end position="290"/>
    </location>
</feature>
<dbReference type="PANTHER" id="PTHR32322:SF2">
    <property type="entry name" value="EAMA DOMAIN-CONTAINING PROTEIN"/>
    <property type="match status" value="1"/>
</dbReference>
<keyword evidence="5 7" id="KW-0472">Membrane</keyword>